<evidence type="ECO:0000313" key="3">
    <source>
        <dbReference type="EMBL" id="PTQ95117.1"/>
    </source>
</evidence>
<dbReference type="InterPro" id="IPR029058">
    <property type="entry name" value="AB_hydrolase_fold"/>
</dbReference>
<gene>
    <name evidence="3" type="ORF">C8P68_106332</name>
</gene>
<evidence type="ECO:0000313" key="4">
    <source>
        <dbReference type="Proteomes" id="UP000244168"/>
    </source>
</evidence>
<name>A0A2T5J7J2_9SPHI</name>
<dbReference type="PRINTS" id="PR00111">
    <property type="entry name" value="ABHYDROLASE"/>
</dbReference>
<evidence type="ECO:0000256" key="1">
    <source>
        <dbReference type="ARBA" id="ARBA00038128"/>
    </source>
</evidence>
<dbReference type="SUPFAM" id="SSF53474">
    <property type="entry name" value="alpha/beta-Hydrolases"/>
    <property type="match status" value="1"/>
</dbReference>
<sequence>MAFIKAQRENGTELNLYYQDYGAGRPVVLLHGWPLNSNMWQYQLAELPKYGLRCIAYDRRGFGQSDKPFDGYDYDTLADDLKAVLDGLDLQDVVLVAFSMAGGEAVRYFSKYGGERVTKLVLVSSIAPYMLQTDDNPDGVEPEMVEQILAGLWNDHAGFMQDFGKQFFGVSLMHHPVSQGVLDWSFMSAMQASLKATIDCVYSFTGTDFRDEMQYVDVPTLIIHGDADKVVPMEATGQQAAEMITDNQFLIYEDEPHGLWFTSKDQLNTDLLEFIGAEMYMEVGDEDEEEE</sequence>
<comment type="similarity">
    <text evidence="1">Belongs to the AB hydrolase superfamily. Bacterial non-heme haloperoxidase / perhydrolase family.</text>
</comment>
<proteinExistence type="inferred from homology"/>
<evidence type="ECO:0000259" key="2">
    <source>
        <dbReference type="Pfam" id="PF00561"/>
    </source>
</evidence>
<dbReference type="FunFam" id="3.40.50.1820:FF:000205">
    <property type="entry name" value="Non-haem bromoperoxidase BPO-A2"/>
    <property type="match status" value="1"/>
</dbReference>
<dbReference type="PANTHER" id="PTHR43433">
    <property type="entry name" value="HYDROLASE, ALPHA/BETA FOLD FAMILY PROTEIN"/>
    <property type="match status" value="1"/>
</dbReference>
<reference evidence="3 4" key="1">
    <citation type="submission" date="2018-04" db="EMBL/GenBank/DDBJ databases">
        <title>Genomic Encyclopedia of Archaeal and Bacterial Type Strains, Phase II (KMG-II): from individual species to whole genera.</title>
        <authorList>
            <person name="Goeker M."/>
        </authorList>
    </citation>
    <scope>NUCLEOTIDE SEQUENCE [LARGE SCALE GENOMIC DNA]</scope>
    <source>
        <strain evidence="3 4">DSM 26809</strain>
    </source>
</reference>
<feature type="domain" description="AB hydrolase-1" evidence="2">
    <location>
        <begin position="26"/>
        <end position="258"/>
    </location>
</feature>
<comment type="caution">
    <text evidence="3">The sequence shown here is derived from an EMBL/GenBank/DDBJ whole genome shotgun (WGS) entry which is preliminary data.</text>
</comment>
<dbReference type="Gene3D" id="3.40.50.1820">
    <property type="entry name" value="alpha/beta hydrolase"/>
    <property type="match status" value="1"/>
</dbReference>
<dbReference type="GO" id="GO:0003824">
    <property type="term" value="F:catalytic activity"/>
    <property type="evidence" value="ECO:0007669"/>
    <property type="project" value="InterPro"/>
</dbReference>
<protein>
    <submittedName>
        <fullName evidence="3">Pimeloyl-ACP methyl ester carboxylesterase</fullName>
    </submittedName>
</protein>
<dbReference type="PANTHER" id="PTHR43433:SF4">
    <property type="entry name" value="NON-HEME CHLOROPEROXIDASE-RELATED"/>
    <property type="match status" value="1"/>
</dbReference>
<keyword evidence="4" id="KW-1185">Reference proteome</keyword>
<dbReference type="InterPro" id="IPR000639">
    <property type="entry name" value="Epox_hydrolase-like"/>
</dbReference>
<dbReference type="InterPro" id="IPR050471">
    <property type="entry name" value="AB_hydrolase"/>
</dbReference>
<dbReference type="RefSeq" id="WP_107830044.1">
    <property type="nucleotide sequence ID" value="NZ_CP160205.1"/>
</dbReference>
<dbReference type="Proteomes" id="UP000244168">
    <property type="component" value="Unassembled WGS sequence"/>
</dbReference>
<dbReference type="Pfam" id="PF00561">
    <property type="entry name" value="Abhydrolase_1"/>
    <property type="match status" value="1"/>
</dbReference>
<dbReference type="InterPro" id="IPR000073">
    <property type="entry name" value="AB_hydrolase_1"/>
</dbReference>
<dbReference type="OrthoDB" id="9780932at2"/>
<dbReference type="PRINTS" id="PR00412">
    <property type="entry name" value="EPOXHYDRLASE"/>
</dbReference>
<dbReference type="AlphaFoldDB" id="A0A2T5J7J2"/>
<accession>A0A2T5J7J2</accession>
<organism evidence="3 4">
    <name type="scientific">Mucilaginibacter yixingensis</name>
    <dbReference type="NCBI Taxonomy" id="1295612"/>
    <lineage>
        <taxon>Bacteria</taxon>
        <taxon>Pseudomonadati</taxon>
        <taxon>Bacteroidota</taxon>
        <taxon>Sphingobacteriia</taxon>
        <taxon>Sphingobacteriales</taxon>
        <taxon>Sphingobacteriaceae</taxon>
        <taxon>Mucilaginibacter</taxon>
    </lineage>
</organism>
<dbReference type="EMBL" id="QAOQ01000006">
    <property type="protein sequence ID" value="PTQ95117.1"/>
    <property type="molecule type" value="Genomic_DNA"/>
</dbReference>